<dbReference type="EMBL" id="MN739523">
    <property type="protein sequence ID" value="QHT10658.1"/>
    <property type="molecule type" value="Genomic_DNA"/>
</dbReference>
<organism evidence="2">
    <name type="scientific">viral metagenome</name>
    <dbReference type="NCBI Taxonomy" id="1070528"/>
    <lineage>
        <taxon>unclassified sequences</taxon>
        <taxon>metagenomes</taxon>
        <taxon>organismal metagenomes</taxon>
    </lineage>
</organism>
<feature type="transmembrane region" description="Helical" evidence="1">
    <location>
        <begin position="7"/>
        <end position="30"/>
    </location>
</feature>
<keyword evidence="1" id="KW-1133">Transmembrane helix</keyword>
<protein>
    <submittedName>
        <fullName evidence="2">Uncharacterized protein</fullName>
    </submittedName>
</protein>
<feature type="transmembrane region" description="Helical" evidence="1">
    <location>
        <begin position="36"/>
        <end position="55"/>
    </location>
</feature>
<proteinExistence type="predicted"/>
<reference evidence="2" key="1">
    <citation type="journal article" date="2020" name="Nature">
        <title>Giant virus diversity and host interactions through global metagenomics.</title>
        <authorList>
            <person name="Schulz F."/>
            <person name="Roux S."/>
            <person name="Paez-Espino D."/>
            <person name="Jungbluth S."/>
            <person name="Walsh D.A."/>
            <person name="Denef V.J."/>
            <person name="McMahon K.D."/>
            <person name="Konstantinidis K.T."/>
            <person name="Eloe-Fadrosh E.A."/>
            <person name="Kyrpides N.C."/>
            <person name="Woyke T."/>
        </authorList>
    </citation>
    <scope>NUCLEOTIDE SEQUENCE</scope>
    <source>
        <strain evidence="2">GVMAG-M-3300023174-107</strain>
    </source>
</reference>
<keyword evidence="1" id="KW-0812">Transmembrane</keyword>
<evidence type="ECO:0000313" key="2">
    <source>
        <dbReference type="EMBL" id="QHT10658.1"/>
    </source>
</evidence>
<evidence type="ECO:0000256" key="1">
    <source>
        <dbReference type="SAM" id="Phobius"/>
    </source>
</evidence>
<sequence>MNKTQTFIGIMAFYAFLTYIAFPLAFYYLGKKTLSYAGYGFITGSVVSIVLWLMVGNKMVK</sequence>
<keyword evidence="1" id="KW-0472">Membrane</keyword>
<accession>A0A6C0D1L4</accession>
<name>A0A6C0D1L4_9ZZZZ</name>
<dbReference type="AlphaFoldDB" id="A0A6C0D1L4"/>